<protein>
    <submittedName>
        <fullName evidence="1">Uncharacterized protein</fullName>
    </submittedName>
</protein>
<comment type="caution">
    <text evidence="1">The sequence shown here is derived from an EMBL/GenBank/DDBJ whole genome shotgun (WGS) entry which is preliminary data.</text>
</comment>
<dbReference type="Gene3D" id="1.25.40.720">
    <property type="entry name" value="Telomere length regulation protein 2, C-terminal domain"/>
    <property type="match status" value="1"/>
</dbReference>
<proteinExistence type="predicted"/>
<dbReference type="Proteomes" id="UP000186136">
    <property type="component" value="Unassembled WGS sequence"/>
</dbReference>
<gene>
    <name evidence="1" type="ORF">PMKS-001060</name>
</gene>
<evidence type="ECO:0000313" key="2">
    <source>
        <dbReference type="Proteomes" id="UP000186136"/>
    </source>
</evidence>
<accession>A0A1Q2YDI4</accession>
<sequence length="204" mass="22832">MQLGMVVADYIYKRVNGKFLFTVSSYASKRDEILKIFTQLDIQLQKASVSRPIEAVIGELLEYSKTIERSGTANIEVAVPMNPLMVEMDYNSDNEDSDLEDPSVGRKPTVAKPVFLKDLLHYLTSDPGNDKTTYDKKGIAFSIGIEMVRIKKDTPEMKFYCKKLLDAALDLDSIGFPLKKDDNFGEDQIKVAFDSPGDARNTAS</sequence>
<keyword evidence="2" id="KW-1185">Reference proteome</keyword>
<dbReference type="InterPro" id="IPR038528">
    <property type="entry name" value="TEL2_C_sf"/>
</dbReference>
<organism evidence="1 2">
    <name type="scientific">Pichia membranifaciens</name>
    <dbReference type="NCBI Taxonomy" id="4926"/>
    <lineage>
        <taxon>Eukaryota</taxon>
        <taxon>Fungi</taxon>
        <taxon>Dikarya</taxon>
        <taxon>Ascomycota</taxon>
        <taxon>Saccharomycotina</taxon>
        <taxon>Pichiomycetes</taxon>
        <taxon>Pichiales</taxon>
        <taxon>Pichiaceae</taxon>
        <taxon>Pichia</taxon>
    </lineage>
</organism>
<reference evidence="1 2" key="1">
    <citation type="submission" date="2016-08" db="EMBL/GenBank/DDBJ databases">
        <title>Whole genome shotgun sequence of Pichia membranifaciens KS47-1.</title>
        <authorList>
            <person name="Konishi M."/>
            <person name="Ishida M."/>
            <person name="Arakawa T."/>
            <person name="Kato Y."/>
            <person name="Horiuchi J."/>
        </authorList>
    </citation>
    <scope>NUCLEOTIDE SEQUENCE [LARGE SCALE GENOMIC DNA]</scope>
    <source>
        <strain evidence="1 2">KS47-1</strain>
    </source>
</reference>
<dbReference type="OrthoDB" id="10258062at2759"/>
<evidence type="ECO:0000313" key="1">
    <source>
        <dbReference type="EMBL" id="GAV27592.1"/>
    </source>
</evidence>
<dbReference type="AlphaFoldDB" id="A0A1Q2YDI4"/>
<name>A0A1Q2YDI4_9ASCO</name>
<dbReference type="EMBL" id="BDGI01000041">
    <property type="protein sequence ID" value="GAV27592.1"/>
    <property type="molecule type" value="Genomic_DNA"/>
</dbReference>